<dbReference type="Pfam" id="PF00196">
    <property type="entry name" value="GerE"/>
    <property type="match status" value="1"/>
</dbReference>
<sequence>MTNEQVQRVVPLSSAVAQVALVSLIMLMHNSVMLPAAPTFDVNVSVFISGLLYVPIAVIAHHRPRLLSLAFCSSTALFCSLLGALLWDVVLTRPYDATLFLIADTLLNAGRAWGTLLAALALSRIPSGERSMIGALAGIACSYALWPLLETSAAAAPVIFASLFLGLLIVIGSLQQRDLFALINTTESPRELASTNPYSFVPLSSKLFVCIALFETTFGYATSVRFGSIASWQYALIAIIFGTLIALWSRARRHVFDEDAAFRLSTLVVVTGFLLTPATSISRDITSTVIECGSQCFYALMFSILASIARRNPAGALATIPLGFAVSSCCSVVGFSIAQAGIDMQAAGVPDALLILSAAMALALFCFVWIGLSDFRFVKFFGEIVPAEVPERPSEQAKPETPDFDATIDTLADTHGLTAREREIAGLLARGHSGRSIEERLIISNNTVKTHTRHIYKKLNVHSQQELIDLVERLVKG</sequence>
<dbReference type="PROSITE" id="PS50043">
    <property type="entry name" value="HTH_LUXR_2"/>
    <property type="match status" value="1"/>
</dbReference>
<feature type="transmembrane region" description="Helical" evidence="4">
    <location>
        <begin position="352"/>
        <end position="372"/>
    </location>
</feature>
<dbReference type="RefSeq" id="WP_273188830.1">
    <property type="nucleotide sequence ID" value="NZ_DYUZ01000007.1"/>
</dbReference>
<keyword evidence="4" id="KW-0472">Membrane</keyword>
<dbReference type="PANTHER" id="PTHR44688:SF16">
    <property type="entry name" value="DNA-BINDING TRANSCRIPTIONAL ACTIVATOR DEVR_DOSR"/>
    <property type="match status" value="1"/>
</dbReference>
<dbReference type="Proteomes" id="UP000753256">
    <property type="component" value="Unassembled WGS sequence"/>
</dbReference>
<dbReference type="AlphaFoldDB" id="A0A921IS76"/>
<dbReference type="GO" id="GO:0006355">
    <property type="term" value="P:regulation of DNA-templated transcription"/>
    <property type="evidence" value="ECO:0007669"/>
    <property type="project" value="InterPro"/>
</dbReference>
<feature type="transmembrane region" description="Helical" evidence="4">
    <location>
        <begin position="9"/>
        <end position="28"/>
    </location>
</feature>
<dbReference type="EMBL" id="DYUZ01000007">
    <property type="protein sequence ID" value="HJG36591.1"/>
    <property type="molecule type" value="Genomic_DNA"/>
</dbReference>
<dbReference type="SMART" id="SM00421">
    <property type="entry name" value="HTH_LUXR"/>
    <property type="match status" value="1"/>
</dbReference>
<evidence type="ECO:0000256" key="1">
    <source>
        <dbReference type="ARBA" id="ARBA00023015"/>
    </source>
</evidence>
<evidence type="ECO:0000256" key="3">
    <source>
        <dbReference type="ARBA" id="ARBA00023163"/>
    </source>
</evidence>
<feature type="transmembrane region" description="Helical" evidence="4">
    <location>
        <begin position="226"/>
        <end position="248"/>
    </location>
</feature>
<feature type="transmembrane region" description="Helical" evidence="4">
    <location>
        <begin position="40"/>
        <end position="59"/>
    </location>
</feature>
<dbReference type="Gene3D" id="1.10.10.10">
    <property type="entry name" value="Winged helix-like DNA-binding domain superfamily/Winged helix DNA-binding domain"/>
    <property type="match status" value="1"/>
</dbReference>
<evidence type="ECO:0000256" key="4">
    <source>
        <dbReference type="SAM" id="Phobius"/>
    </source>
</evidence>
<dbReference type="PANTHER" id="PTHR44688">
    <property type="entry name" value="DNA-BINDING TRANSCRIPTIONAL ACTIVATOR DEVR_DOSR"/>
    <property type="match status" value="1"/>
</dbReference>
<comment type="caution">
    <text evidence="6">The sequence shown here is derived from an EMBL/GenBank/DDBJ whole genome shotgun (WGS) entry which is preliminary data.</text>
</comment>
<feature type="transmembrane region" description="Helical" evidence="4">
    <location>
        <begin position="155"/>
        <end position="174"/>
    </location>
</feature>
<feature type="transmembrane region" description="Helical" evidence="4">
    <location>
        <begin position="260"/>
        <end position="279"/>
    </location>
</feature>
<dbReference type="SUPFAM" id="SSF46894">
    <property type="entry name" value="C-terminal effector domain of the bipartite response regulators"/>
    <property type="match status" value="1"/>
</dbReference>
<dbReference type="InterPro" id="IPR016032">
    <property type="entry name" value="Sig_transdc_resp-reg_C-effctor"/>
</dbReference>
<feature type="transmembrane region" description="Helical" evidence="4">
    <location>
        <begin position="195"/>
        <end position="214"/>
    </location>
</feature>
<dbReference type="InterPro" id="IPR000792">
    <property type="entry name" value="Tscrpt_reg_LuxR_C"/>
</dbReference>
<protein>
    <submittedName>
        <fullName evidence="6">Helix-turn-helix transcriptional regulator</fullName>
    </submittedName>
</protein>
<keyword evidence="2" id="KW-0238">DNA-binding</keyword>
<proteinExistence type="predicted"/>
<keyword evidence="4" id="KW-0812">Transmembrane</keyword>
<evidence type="ECO:0000313" key="7">
    <source>
        <dbReference type="Proteomes" id="UP000753256"/>
    </source>
</evidence>
<evidence type="ECO:0000256" key="2">
    <source>
        <dbReference type="ARBA" id="ARBA00023125"/>
    </source>
</evidence>
<evidence type="ECO:0000313" key="6">
    <source>
        <dbReference type="EMBL" id="HJG36591.1"/>
    </source>
</evidence>
<evidence type="ECO:0000259" key="5">
    <source>
        <dbReference type="PROSITE" id="PS50043"/>
    </source>
</evidence>
<dbReference type="GO" id="GO:0003677">
    <property type="term" value="F:DNA binding"/>
    <property type="evidence" value="ECO:0007669"/>
    <property type="project" value="UniProtKB-KW"/>
</dbReference>
<keyword evidence="3" id="KW-0804">Transcription</keyword>
<feature type="transmembrane region" description="Helical" evidence="4">
    <location>
        <begin position="285"/>
        <end position="309"/>
    </location>
</feature>
<reference evidence="6" key="1">
    <citation type="journal article" date="2021" name="PeerJ">
        <title>Extensive microbial diversity within the chicken gut microbiome revealed by metagenomics and culture.</title>
        <authorList>
            <person name="Gilroy R."/>
            <person name="Ravi A."/>
            <person name="Getino M."/>
            <person name="Pursley I."/>
            <person name="Horton D.L."/>
            <person name="Alikhan N.F."/>
            <person name="Baker D."/>
            <person name="Gharbi K."/>
            <person name="Hall N."/>
            <person name="Watson M."/>
            <person name="Adriaenssens E.M."/>
            <person name="Foster-Nyarko E."/>
            <person name="Jarju S."/>
            <person name="Secka A."/>
            <person name="Antonio M."/>
            <person name="Oren A."/>
            <person name="Chaudhuri R.R."/>
            <person name="La Ragione R."/>
            <person name="Hildebrand F."/>
            <person name="Pallen M.J."/>
        </authorList>
    </citation>
    <scope>NUCLEOTIDE SEQUENCE</scope>
    <source>
        <strain evidence="6">ChiHjej13B12-9602</strain>
    </source>
</reference>
<reference evidence="6" key="2">
    <citation type="submission" date="2021-09" db="EMBL/GenBank/DDBJ databases">
        <authorList>
            <person name="Gilroy R."/>
        </authorList>
    </citation>
    <scope>NUCLEOTIDE SEQUENCE</scope>
    <source>
        <strain evidence="6">ChiHjej13B12-9602</strain>
    </source>
</reference>
<dbReference type="InterPro" id="IPR036388">
    <property type="entry name" value="WH-like_DNA-bd_sf"/>
</dbReference>
<dbReference type="PRINTS" id="PR00038">
    <property type="entry name" value="HTHLUXR"/>
</dbReference>
<keyword evidence="1" id="KW-0805">Transcription regulation</keyword>
<gene>
    <name evidence="6" type="ORF">K8V70_01820</name>
</gene>
<feature type="domain" description="HTH luxR-type" evidence="5">
    <location>
        <begin position="410"/>
        <end position="475"/>
    </location>
</feature>
<feature type="transmembrane region" description="Helical" evidence="4">
    <location>
        <begin position="66"/>
        <end position="87"/>
    </location>
</feature>
<feature type="transmembrane region" description="Helical" evidence="4">
    <location>
        <begin position="316"/>
        <end position="340"/>
    </location>
</feature>
<organism evidence="6 7">
    <name type="scientific">Enorma phocaeensis</name>
    <dbReference type="NCBI Taxonomy" id="1871019"/>
    <lineage>
        <taxon>Bacteria</taxon>
        <taxon>Bacillati</taxon>
        <taxon>Actinomycetota</taxon>
        <taxon>Coriobacteriia</taxon>
        <taxon>Coriobacteriales</taxon>
        <taxon>Coriobacteriaceae</taxon>
        <taxon>Enorma</taxon>
    </lineage>
</organism>
<keyword evidence="4" id="KW-1133">Transmembrane helix</keyword>
<name>A0A921IS76_9ACTN</name>
<dbReference type="CDD" id="cd06170">
    <property type="entry name" value="LuxR_C_like"/>
    <property type="match status" value="1"/>
</dbReference>
<accession>A0A921IS76</accession>